<keyword evidence="6" id="KW-1185">Reference proteome</keyword>
<evidence type="ECO:0000313" key="5">
    <source>
        <dbReference type="EMBL" id="MFN6549482.1"/>
    </source>
</evidence>
<evidence type="ECO:0000313" key="6">
    <source>
        <dbReference type="Proteomes" id="UP001635817"/>
    </source>
</evidence>
<dbReference type="Proteomes" id="UP001635817">
    <property type="component" value="Unassembled WGS sequence"/>
</dbReference>
<evidence type="ECO:0000256" key="2">
    <source>
        <dbReference type="SAM" id="MobiDB-lite"/>
    </source>
</evidence>
<dbReference type="InterPro" id="IPR050922">
    <property type="entry name" value="LytR/CpsA/Psr_CW_biosynth"/>
</dbReference>
<evidence type="ECO:0000256" key="1">
    <source>
        <dbReference type="ARBA" id="ARBA00006068"/>
    </source>
</evidence>
<dbReference type="RefSeq" id="WP_409548429.1">
    <property type="nucleotide sequence ID" value="NZ_JBKBDE010000001.1"/>
</dbReference>
<dbReference type="Gene3D" id="3.30.70.2390">
    <property type="match status" value="1"/>
</dbReference>
<comment type="similarity">
    <text evidence="1">Belongs to the LytR/CpsA/Psr (LCP) family.</text>
</comment>
<feature type="compositionally biased region" description="Basic and acidic residues" evidence="2">
    <location>
        <begin position="181"/>
        <end position="205"/>
    </location>
</feature>
<accession>A0ABW9LRT1</accession>
<dbReference type="NCBIfam" id="TIGR00350">
    <property type="entry name" value="lytR_cpsA_psr"/>
    <property type="match status" value="1"/>
</dbReference>
<evidence type="ECO:0000259" key="3">
    <source>
        <dbReference type="Pfam" id="PF03816"/>
    </source>
</evidence>
<dbReference type="InterPro" id="IPR027381">
    <property type="entry name" value="LytR/CpsA/Psr_C"/>
</dbReference>
<protein>
    <submittedName>
        <fullName evidence="5">LCP family protein</fullName>
    </submittedName>
</protein>
<proteinExistence type="inferred from homology"/>
<dbReference type="EMBL" id="JBKBDE010000001">
    <property type="protein sequence ID" value="MFN6549482.1"/>
    <property type="molecule type" value="Genomic_DNA"/>
</dbReference>
<dbReference type="Pfam" id="PF13399">
    <property type="entry name" value="LytR_C"/>
    <property type="match status" value="1"/>
</dbReference>
<evidence type="ECO:0000259" key="4">
    <source>
        <dbReference type="Pfam" id="PF13399"/>
    </source>
</evidence>
<name>A0ABW9LRT1_9MYCO</name>
<feature type="domain" description="LytR/CpsA/Psr regulator C-terminal" evidence="4">
    <location>
        <begin position="681"/>
        <end position="765"/>
    </location>
</feature>
<gene>
    <name evidence="5" type="ORF">ACK4CP_03695</name>
</gene>
<dbReference type="PANTHER" id="PTHR33392">
    <property type="entry name" value="POLYISOPRENYL-TEICHOIC ACID--PEPTIDOGLYCAN TEICHOIC ACID TRANSFERASE TAGU"/>
    <property type="match status" value="1"/>
</dbReference>
<feature type="region of interest" description="Disordered" evidence="2">
    <location>
        <begin position="619"/>
        <end position="668"/>
    </location>
</feature>
<sequence>MSDGDNATPGRRHRAPEDSSDNKWITRSRQPLPGAAPWERQDAPLPDDSPVDEPTGSHADGVTVADLIAKVAGTGFAPTRHRLEPDEPEEVEPEDIEPEPEPEPEPAYVFESDPEPYVYEPEPEPELIHEAEPDPAYLEEEPEAEPVYVRPHVPDPTDVIQAVRIDPEDDEAQDFPIAEDYPEHFDDSFDEPFHESFDHEPREDSFAEPIDAPAEDSLEHHEAETDNTDTDVLPALPAVYEYEAPQERPPWRAGRVPADEHDPDETTVIEAVRPPLNRRVILAGRAAAAMLAVLTLVLTGGAWQWQSSKNNSLNKVAALDLNSRDILDPNAQFGDENFLIIGTDSRFGDNGGMGAGGTEDAGGARSDTIMLVNIPANRERVVAVSFPRDLSITPMKCEPWNAETATYGPLYDEETETYGPDEVYTETKLNSAFAFGGPKCLVKVIQKLSGLSINRFMAVDFSGFSKMVDALGGVEVCSTTPLEDYELGSVLPNAGRQMIDGHTALNYVRARQVTTEYNGDYGRIKRQQLFLSSLLRALISRDTFFSLNKLNNVVNMFISDSFVDNIKTKDLVDLGQSVQGVNAGRITFITVPTVGYADEYGNEVPRTDDMRALFDAIINDDPLPGEKNPDNTPVPGTPESATSSVQAAAPSETPQSTAPAPAPATTDSGEMVNAVTTEPQQVTVQVSNSTGESGLASTAATELQEHGFNVNTPDDYPSTLPATTVFFSPGNEEAAATVASSFTNPTIERVSGMGDVVQVVLGSDFNSVGAPTPSGSEVQVHVLKGTGASPTHLPEDLNVTNAADTTCE</sequence>
<feature type="compositionally biased region" description="Low complexity" evidence="2">
    <location>
        <begin position="647"/>
        <end position="666"/>
    </location>
</feature>
<feature type="domain" description="Cell envelope-related transcriptional attenuator" evidence="3">
    <location>
        <begin position="365"/>
        <end position="538"/>
    </location>
</feature>
<feature type="region of interest" description="Disordered" evidence="2">
    <location>
        <begin position="1"/>
        <end position="207"/>
    </location>
</feature>
<organism evidence="5 6">
    <name type="scientific">Mycolicibacterium septicum</name>
    <dbReference type="NCBI Taxonomy" id="98668"/>
    <lineage>
        <taxon>Bacteria</taxon>
        <taxon>Bacillati</taxon>
        <taxon>Actinomycetota</taxon>
        <taxon>Actinomycetes</taxon>
        <taxon>Mycobacteriales</taxon>
        <taxon>Mycobacteriaceae</taxon>
        <taxon>Mycolicibacterium</taxon>
    </lineage>
</organism>
<feature type="region of interest" description="Disordered" evidence="2">
    <location>
        <begin position="243"/>
        <end position="262"/>
    </location>
</feature>
<dbReference type="Pfam" id="PF03816">
    <property type="entry name" value="LytR_cpsA_psr"/>
    <property type="match status" value="1"/>
</dbReference>
<reference evidence="5 6" key="1">
    <citation type="submission" date="2024-12" db="EMBL/GenBank/DDBJ databases">
        <title>The coexistence of Mycolicibacterium septicum and Mycolicibacterium nivoides in clinical samples.</title>
        <authorList>
            <person name="Wang C."/>
            <person name="Feng Y."/>
            <person name="Zong Z."/>
        </authorList>
    </citation>
    <scope>NUCLEOTIDE SEQUENCE [LARGE SCALE GENOMIC DNA]</scope>
    <source>
        <strain evidence="5 6">120310</strain>
    </source>
</reference>
<dbReference type="InterPro" id="IPR004474">
    <property type="entry name" value="LytR_CpsA_psr"/>
</dbReference>
<dbReference type="PANTHER" id="PTHR33392:SF6">
    <property type="entry name" value="POLYISOPRENYL-TEICHOIC ACID--PEPTIDOGLYCAN TEICHOIC ACID TRANSFERASE TAGU"/>
    <property type="match status" value="1"/>
</dbReference>
<feature type="compositionally biased region" description="Acidic residues" evidence="2">
    <location>
        <begin position="86"/>
        <end position="104"/>
    </location>
</feature>
<dbReference type="Gene3D" id="3.40.630.190">
    <property type="entry name" value="LCP protein"/>
    <property type="match status" value="1"/>
</dbReference>
<comment type="caution">
    <text evidence="5">The sequence shown here is derived from an EMBL/GenBank/DDBJ whole genome shotgun (WGS) entry which is preliminary data.</text>
</comment>